<proteinExistence type="predicted"/>
<dbReference type="SUPFAM" id="SSF52833">
    <property type="entry name" value="Thioredoxin-like"/>
    <property type="match status" value="1"/>
</dbReference>
<dbReference type="GO" id="GO:0015036">
    <property type="term" value="F:disulfide oxidoreductase activity"/>
    <property type="evidence" value="ECO:0007669"/>
    <property type="project" value="UniProtKB-ARBA"/>
</dbReference>
<evidence type="ECO:0000313" key="6">
    <source>
        <dbReference type="EMBL" id="MCQ8186351.1"/>
    </source>
</evidence>
<comment type="caution">
    <text evidence="6">The sequence shown here is derived from an EMBL/GenBank/DDBJ whole genome shotgun (WGS) entry which is preliminary data.</text>
</comment>
<feature type="transmembrane region" description="Helical" evidence="4">
    <location>
        <begin position="6"/>
        <end position="26"/>
    </location>
</feature>
<evidence type="ECO:0000256" key="4">
    <source>
        <dbReference type="SAM" id="Phobius"/>
    </source>
</evidence>
<dbReference type="PANTHER" id="PTHR42852">
    <property type="entry name" value="THIOL:DISULFIDE INTERCHANGE PROTEIN DSBE"/>
    <property type="match status" value="1"/>
</dbReference>
<dbReference type="InterPro" id="IPR036249">
    <property type="entry name" value="Thioredoxin-like_sf"/>
</dbReference>
<reference evidence="6" key="1">
    <citation type="submission" date="2022-07" db="EMBL/GenBank/DDBJ databases">
        <title>Parvularcula maris sp. nov., an algicidal bacterium isolated from seawater.</title>
        <authorList>
            <person name="Li F."/>
        </authorList>
    </citation>
    <scope>NUCLEOTIDE SEQUENCE</scope>
    <source>
        <strain evidence="6">BGMRC 0090</strain>
    </source>
</reference>
<sequence length="202" mass="21636">MPRIDAYTLMKILAGIGGLALVFVLLSSMGGKPKPWEADSPRYIVGEMASFERSFPSAPLPEVTLETPEGQVSLSQMAAGKVLVLNLWATWCAPCVEELPSLAALQEELGDDYLVLAAAQEGGDGSRQRAMLERIGAEELGVALDPKLALSRALGDGRLTLPVTAIYDARGRRIGVLRRPADWSSPEAVRLVRTIGAGELPR</sequence>
<evidence type="ECO:0000256" key="2">
    <source>
        <dbReference type="ARBA" id="ARBA00022748"/>
    </source>
</evidence>
<dbReference type="InterPro" id="IPR050553">
    <property type="entry name" value="Thioredoxin_ResA/DsbE_sf"/>
</dbReference>
<dbReference type="PANTHER" id="PTHR42852:SF13">
    <property type="entry name" value="PROTEIN DIPZ"/>
    <property type="match status" value="1"/>
</dbReference>
<dbReference type="Pfam" id="PF08534">
    <property type="entry name" value="Redoxin"/>
    <property type="match status" value="1"/>
</dbReference>
<keyword evidence="7" id="KW-1185">Reference proteome</keyword>
<accession>A0A9X2LAW4</accession>
<organism evidence="6 7">
    <name type="scientific">Parvularcula maris</name>
    <dbReference type="NCBI Taxonomy" id="2965077"/>
    <lineage>
        <taxon>Bacteria</taxon>
        <taxon>Pseudomonadati</taxon>
        <taxon>Pseudomonadota</taxon>
        <taxon>Alphaproteobacteria</taxon>
        <taxon>Parvularculales</taxon>
        <taxon>Parvularculaceae</taxon>
        <taxon>Parvularcula</taxon>
    </lineage>
</organism>
<evidence type="ECO:0000259" key="5">
    <source>
        <dbReference type="PROSITE" id="PS51352"/>
    </source>
</evidence>
<dbReference type="Proteomes" id="UP001142610">
    <property type="component" value="Unassembled WGS sequence"/>
</dbReference>
<dbReference type="AlphaFoldDB" id="A0A9X2LAW4"/>
<keyword evidence="4" id="KW-1133">Transmembrane helix</keyword>
<dbReference type="CDD" id="cd02966">
    <property type="entry name" value="TlpA_like_family"/>
    <property type="match status" value="1"/>
</dbReference>
<name>A0A9X2LAW4_9PROT</name>
<comment type="subcellular location">
    <subcellularLocation>
        <location evidence="1">Cell envelope</location>
    </subcellularLocation>
</comment>
<dbReference type="GO" id="GO:0017004">
    <property type="term" value="P:cytochrome complex assembly"/>
    <property type="evidence" value="ECO:0007669"/>
    <property type="project" value="UniProtKB-KW"/>
</dbReference>
<dbReference type="RefSeq" id="WP_256620262.1">
    <property type="nucleotide sequence ID" value="NZ_JANIBC010000017.1"/>
</dbReference>
<dbReference type="PROSITE" id="PS00194">
    <property type="entry name" value="THIOREDOXIN_1"/>
    <property type="match status" value="1"/>
</dbReference>
<dbReference type="EMBL" id="JANIBC010000017">
    <property type="protein sequence ID" value="MCQ8186351.1"/>
    <property type="molecule type" value="Genomic_DNA"/>
</dbReference>
<evidence type="ECO:0000256" key="3">
    <source>
        <dbReference type="ARBA" id="ARBA00023284"/>
    </source>
</evidence>
<dbReference type="Gene3D" id="3.40.30.10">
    <property type="entry name" value="Glutaredoxin"/>
    <property type="match status" value="1"/>
</dbReference>
<evidence type="ECO:0000256" key="1">
    <source>
        <dbReference type="ARBA" id="ARBA00004196"/>
    </source>
</evidence>
<dbReference type="InterPro" id="IPR017937">
    <property type="entry name" value="Thioredoxin_CS"/>
</dbReference>
<keyword evidence="3" id="KW-0676">Redox-active center</keyword>
<dbReference type="PROSITE" id="PS51352">
    <property type="entry name" value="THIOREDOXIN_2"/>
    <property type="match status" value="1"/>
</dbReference>
<protein>
    <submittedName>
        <fullName evidence="6">TlpA family protein disulfide reductase</fullName>
    </submittedName>
</protein>
<evidence type="ECO:0000313" key="7">
    <source>
        <dbReference type="Proteomes" id="UP001142610"/>
    </source>
</evidence>
<keyword evidence="4" id="KW-0472">Membrane</keyword>
<dbReference type="GO" id="GO:0030313">
    <property type="term" value="C:cell envelope"/>
    <property type="evidence" value="ECO:0007669"/>
    <property type="project" value="UniProtKB-SubCell"/>
</dbReference>
<dbReference type="InterPro" id="IPR013740">
    <property type="entry name" value="Redoxin"/>
</dbReference>
<feature type="domain" description="Thioredoxin" evidence="5">
    <location>
        <begin position="54"/>
        <end position="197"/>
    </location>
</feature>
<keyword evidence="4" id="KW-0812">Transmembrane</keyword>
<gene>
    <name evidence="6" type="ORF">NOG11_13265</name>
</gene>
<keyword evidence="2" id="KW-0201">Cytochrome c-type biogenesis</keyword>
<dbReference type="InterPro" id="IPR013766">
    <property type="entry name" value="Thioredoxin_domain"/>
</dbReference>